<evidence type="ECO:0008006" key="5">
    <source>
        <dbReference type="Google" id="ProtNLM"/>
    </source>
</evidence>
<reference evidence="3" key="1">
    <citation type="submission" date="2023-08" db="EMBL/GenBank/DDBJ databases">
        <authorList>
            <person name="Audoor S."/>
            <person name="Bilcke G."/>
        </authorList>
    </citation>
    <scope>NUCLEOTIDE SEQUENCE</scope>
</reference>
<accession>A0AAD2CV22</accession>
<evidence type="ECO:0000313" key="4">
    <source>
        <dbReference type="Proteomes" id="UP001295423"/>
    </source>
</evidence>
<proteinExistence type="predicted"/>
<evidence type="ECO:0000313" key="3">
    <source>
        <dbReference type="EMBL" id="CAJ1944299.1"/>
    </source>
</evidence>
<evidence type="ECO:0000256" key="2">
    <source>
        <dbReference type="SAM" id="Phobius"/>
    </source>
</evidence>
<dbReference type="SUPFAM" id="SSF56300">
    <property type="entry name" value="Metallo-dependent phosphatases"/>
    <property type="match status" value="1"/>
</dbReference>
<dbReference type="InterPro" id="IPR029052">
    <property type="entry name" value="Metallo-depent_PP-like"/>
</dbReference>
<protein>
    <recommendedName>
        <fullName evidence="5">Calcineurin-like phosphoesterase domain-containing protein</fullName>
    </recommendedName>
</protein>
<feature type="region of interest" description="Disordered" evidence="1">
    <location>
        <begin position="323"/>
        <end position="342"/>
    </location>
</feature>
<keyword evidence="2" id="KW-0812">Transmembrane</keyword>
<name>A0AAD2CV22_9STRA</name>
<dbReference type="CDD" id="cd00838">
    <property type="entry name" value="MPP_superfamily"/>
    <property type="match status" value="1"/>
</dbReference>
<keyword evidence="2" id="KW-1133">Transmembrane helix</keyword>
<dbReference type="AlphaFoldDB" id="A0AAD2CV22"/>
<comment type="caution">
    <text evidence="3">The sequence shown here is derived from an EMBL/GenBank/DDBJ whole genome shotgun (WGS) entry which is preliminary data.</text>
</comment>
<feature type="transmembrane region" description="Helical" evidence="2">
    <location>
        <begin position="354"/>
        <end position="373"/>
    </location>
</feature>
<keyword evidence="2" id="KW-0472">Membrane</keyword>
<keyword evidence="4" id="KW-1185">Reference proteome</keyword>
<dbReference type="Proteomes" id="UP001295423">
    <property type="component" value="Unassembled WGS sequence"/>
</dbReference>
<evidence type="ECO:0000256" key="1">
    <source>
        <dbReference type="SAM" id="MobiDB-lite"/>
    </source>
</evidence>
<gene>
    <name evidence="3" type="ORF">CYCCA115_LOCUS8818</name>
</gene>
<organism evidence="3 4">
    <name type="scientific">Cylindrotheca closterium</name>
    <dbReference type="NCBI Taxonomy" id="2856"/>
    <lineage>
        <taxon>Eukaryota</taxon>
        <taxon>Sar</taxon>
        <taxon>Stramenopiles</taxon>
        <taxon>Ochrophyta</taxon>
        <taxon>Bacillariophyta</taxon>
        <taxon>Bacillariophyceae</taxon>
        <taxon>Bacillariophycidae</taxon>
        <taxon>Bacillariales</taxon>
        <taxon>Bacillariaceae</taxon>
        <taxon>Cylindrotheca</taxon>
    </lineage>
</organism>
<dbReference type="EMBL" id="CAKOGP040001224">
    <property type="protein sequence ID" value="CAJ1944299.1"/>
    <property type="molecule type" value="Genomic_DNA"/>
</dbReference>
<feature type="region of interest" description="Disordered" evidence="1">
    <location>
        <begin position="1"/>
        <end position="50"/>
    </location>
</feature>
<sequence>MPPPPEAFGHAPLPVEENKKRMTNTMGPPGGAEEDCSDDERCSAYPMTQTTNGHTTGDLVRKYGGVSGVEVDLQTYENMERDSIRRHAHKMLDMANENGSTSSSSDFSSDEGAPYDDMMEKDVNFAHEYDDIVPSSRRSRRVPAALAGINYRSTTQERSYGLSSTTLPALPPSERARRFRDMENGFEDEHLDSIPISMMHNVRYQDDVYNNADGEMSYSDSMESKAYNVYAASKGSRFNRDYYVNNQKATLDQWDREHDNENKGGALVWINTYRSKRGAKSNKNHVFGPGFVFRKNHVYGRQQHDYANQAQKQREQLRIAWQDPTDTNVYEPSSNNGGAQTWKEVTQDRQKRRWCALFMCFFCFLIIFIPILTEVILAEPDMCPGCDIGDPVSIYAMSDTPNNMEDAKEVFRSITLLDQDADFLVHLGNVQARCDERRYDMTADLFKRSSLPTFAVPGSEDWLDCFDPAESLNLWRERFVDFEQNFDFDGRVYRNEDYPENFAVVRSGVLFVGLHMVSGPSVDPDEWEERRVSMLKFYFGMANMNRANFRAVVLMGNSSEKPELQPFFKDFFKSLEPIGKPVLYLHANDEEGTDGVIYQPFPEHPTLFSVQVTLGNAATRVDIGKGNTPFSIAALES</sequence>
<feature type="compositionally biased region" description="Polar residues" evidence="1">
    <location>
        <begin position="324"/>
        <end position="339"/>
    </location>
</feature>